<accession>A0A5C3FF56</accession>
<gene>
    <name evidence="1" type="ORF">PSANT_00717</name>
</gene>
<name>A0A5C3FF56_PSEA2</name>
<dbReference type="Proteomes" id="UP000325008">
    <property type="component" value="Unassembled WGS sequence"/>
</dbReference>
<sequence>MAMADADSAQQREIGQFHASRRKNFGSLLPALARHFARLLLATAKIRPNSVECPSPGLASCAKQLHVIRRRGPATWRVQASFIVAVVVAVTDEHPFARSFKDPMTAATKPCTLAVRRFESRPYLVASALHLSVPAEPREAAPHTLHAVNALHRISATDRTPFAAQNGKA</sequence>
<evidence type="ECO:0000313" key="1">
    <source>
        <dbReference type="EMBL" id="SPO43033.1"/>
    </source>
</evidence>
<evidence type="ECO:0000313" key="2">
    <source>
        <dbReference type="Proteomes" id="UP000325008"/>
    </source>
</evidence>
<dbReference type="AlphaFoldDB" id="A0A5C3FF56"/>
<organism evidence="1 2">
    <name type="scientific">Pseudozyma antarctica</name>
    <name type="common">Yeast</name>
    <name type="synonym">Candida antarctica</name>
    <dbReference type="NCBI Taxonomy" id="84753"/>
    <lineage>
        <taxon>Eukaryota</taxon>
        <taxon>Fungi</taxon>
        <taxon>Dikarya</taxon>
        <taxon>Basidiomycota</taxon>
        <taxon>Ustilaginomycotina</taxon>
        <taxon>Ustilaginomycetes</taxon>
        <taxon>Ustilaginales</taxon>
        <taxon>Ustilaginaceae</taxon>
        <taxon>Moesziomyces</taxon>
    </lineage>
</organism>
<reference evidence="1" key="1">
    <citation type="submission" date="2018-03" db="EMBL/GenBank/DDBJ databases">
        <authorList>
            <person name="Guldener U."/>
        </authorList>
    </citation>
    <scope>NUCLEOTIDE SEQUENCE [LARGE SCALE GENOMIC DNA]</scope>
    <source>
        <strain evidence="1">ATCC34888</strain>
    </source>
</reference>
<proteinExistence type="predicted"/>
<keyword evidence="2" id="KW-1185">Reference proteome</keyword>
<dbReference type="RefSeq" id="XP_014659781.1">
    <property type="nucleotide sequence ID" value="XM_014804295.1"/>
</dbReference>
<dbReference type="EMBL" id="OOIQ01000001">
    <property type="protein sequence ID" value="SPO43033.1"/>
    <property type="molecule type" value="Genomic_DNA"/>
</dbReference>
<comment type="caution">
    <text evidence="1">The sequence shown here is derived from an EMBL/GenBank/DDBJ whole genome shotgun (WGS) entry which is preliminary data.</text>
</comment>
<protein>
    <submittedName>
        <fullName evidence="1">Uncharacterized protein</fullName>
    </submittedName>
</protein>